<feature type="compositionally biased region" description="Low complexity" evidence="1">
    <location>
        <begin position="81"/>
        <end position="90"/>
    </location>
</feature>
<evidence type="ECO:0000313" key="4">
    <source>
        <dbReference type="Proteomes" id="UP000614601"/>
    </source>
</evidence>
<feature type="signal peptide" evidence="2">
    <location>
        <begin position="1"/>
        <end position="20"/>
    </location>
</feature>
<dbReference type="OrthoDB" id="10531738at2759"/>
<dbReference type="Proteomes" id="UP000783686">
    <property type="component" value="Unassembled WGS sequence"/>
</dbReference>
<feature type="region of interest" description="Disordered" evidence="1">
    <location>
        <begin position="51"/>
        <end position="95"/>
    </location>
</feature>
<reference evidence="3" key="1">
    <citation type="submission" date="2020-09" db="EMBL/GenBank/DDBJ databases">
        <authorList>
            <person name="Kikuchi T."/>
        </authorList>
    </citation>
    <scope>NUCLEOTIDE SEQUENCE</scope>
    <source>
        <strain evidence="3">SH1</strain>
    </source>
</reference>
<protein>
    <submittedName>
        <fullName evidence="3">Uncharacterized protein</fullName>
    </submittedName>
</protein>
<feature type="chain" id="PRO_5036221493" evidence="2">
    <location>
        <begin position="21"/>
        <end position="121"/>
    </location>
</feature>
<name>A0A811LT78_9BILA</name>
<proteinExistence type="predicted"/>
<organism evidence="3 4">
    <name type="scientific">Bursaphelenchus okinawaensis</name>
    <dbReference type="NCBI Taxonomy" id="465554"/>
    <lineage>
        <taxon>Eukaryota</taxon>
        <taxon>Metazoa</taxon>
        <taxon>Ecdysozoa</taxon>
        <taxon>Nematoda</taxon>
        <taxon>Chromadorea</taxon>
        <taxon>Rhabditida</taxon>
        <taxon>Tylenchina</taxon>
        <taxon>Tylenchomorpha</taxon>
        <taxon>Aphelenchoidea</taxon>
        <taxon>Aphelenchoididae</taxon>
        <taxon>Bursaphelenchus</taxon>
    </lineage>
</organism>
<dbReference type="EMBL" id="CAJFCW020000006">
    <property type="protein sequence ID" value="CAG9127643.1"/>
    <property type="molecule type" value="Genomic_DNA"/>
</dbReference>
<dbReference type="EMBL" id="CAJFDH010000006">
    <property type="protein sequence ID" value="CAD5230253.1"/>
    <property type="molecule type" value="Genomic_DNA"/>
</dbReference>
<accession>A0A811LT78</accession>
<feature type="compositionally biased region" description="Acidic residues" evidence="1">
    <location>
        <begin position="63"/>
        <end position="76"/>
    </location>
</feature>
<evidence type="ECO:0000313" key="3">
    <source>
        <dbReference type="EMBL" id="CAD5230253.1"/>
    </source>
</evidence>
<evidence type="ECO:0000256" key="1">
    <source>
        <dbReference type="SAM" id="MobiDB-lite"/>
    </source>
</evidence>
<keyword evidence="2" id="KW-0732">Signal</keyword>
<comment type="caution">
    <text evidence="3">The sequence shown here is derived from an EMBL/GenBank/DDBJ whole genome shotgun (WGS) entry which is preliminary data.</text>
</comment>
<evidence type="ECO:0000256" key="2">
    <source>
        <dbReference type="SAM" id="SignalP"/>
    </source>
</evidence>
<dbReference type="AlphaFoldDB" id="A0A811LT78"/>
<sequence>MNSRLVLILALASILYITHGVSLDEVNDLDDGNRYALNEVIESLRVAGRSNGGFTNNIYEFEGSGEESSSEFEESGEGSGEKSSGASSEEFGIESSTLPRTFSRVRRAKALENFYYLPSRG</sequence>
<gene>
    <name evidence="3" type="ORF">BOKJ2_LOCUS14043</name>
</gene>
<dbReference type="Proteomes" id="UP000614601">
    <property type="component" value="Unassembled WGS sequence"/>
</dbReference>
<keyword evidence="4" id="KW-1185">Reference proteome</keyword>